<keyword evidence="2" id="KW-1185">Reference proteome</keyword>
<dbReference type="Proteomes" id="UP000225965">
    <property type="component" value="Segment"/>
</dbReference>
<accession>A0A1L6BYS4</accession>
<dbReference type="RefSeq" id="YP_010014038.1">
    <property type="nucleotide sequence ID" value="NC_053515.1"/>
</dbReference>
<dbReference type="KEGG" id="vg:63210695"/>
<gene>
    <name evidence="1" type="primary">153</name>
    <name evidence="1" type="ORF">PBI_MRMAGOO_153</name>
</gene>
<evidence type="ECO:0000313" key="1">
    <source>
        <dbReference type="EMBL" id="APQ42235.1"/>
    </source>
</evidence>
<name>A0A1L6BYS4_9CAUD</name>
<organism evidence="1 2">
    <name type="scientific">Mycobacterium phage MrMagoo</name>
    <dbReference type="NCBI Taxonomy" id="1927020"/>
    <lineage>
        <taxon>Viruses</taxon>
        <taxon>Duplodnaviria</taxon>
        <taxon>Heunggongvirae</taxon>
        <taxon>Uroviricota</taxon>
        <taxon>Caudoviricetes</taxon>
        <taxon>Vilmaviridae</taxon>
        <taxon>Mclasvirinae</taxon>
        <taxon>Reyvirus</taxon>
        <taxon>Reyvirus mrmagoo</taxon>
    </lineage>
</organism>
<evidence type="ECO:0000313" key="2">
    <source>
        <dbReference type="Proteomes" id="UP000225965"/>
    </source>
</evidence>
<dbReference type="EMBL" id="KY223999">
    <property type="protein sequence ID" value="APQ42235.1"/>
    <property type="molecule type" value="Genomic_DNA"/>
</dbReference>
<proteinExistence type="predicted"/>
<sequence>MTAILDAPTVPNASRVDVNPALASAWLEGNKGNRPLNTKHVQMLSSAIQAGRFQYNGDTIRISKEGTLLDGQHRLNAVIEADATVPMLVVFGLDEDVVSSIDQGRPRSVIDILRMRGLSVIHHNVVIGTATILAQHTLALEPVASGGRATIADYVEAHAEELTQWAAWGHRVAQESPQIPTQYRSRLRGVSPSPVAALAIHMTRNGADADTVREFFMGAAQGSLMDAEKLATLSPERISVLQSLHRRMLNGQPLSRPNGGGQSTALMGEYYIYATAFNKFCNNEPMRLAKGIKNPPRVLDELPHISTKTLDL</sequence>
<reference evidence="1 2" key="1">
    <citation type="submission" date="2016-11" db="EMBL/GenBank/DDBJ databases">
        <authorList>
            <person name="Brown T."/>
            <person name="Davidson K."/>
            <person name="Doll Z."/>
            <person name="Jansson R."/>
            <person name="Janyszek T."/>
            <person name="Lwin C."/>
            <person name="Patil S."/>
            <person name="Piper J."/>
            <person name="Rajendiran N."/>
            <person name="Rittenhouse N.L."/>
            <person name="Younker T.P."/>
            <person name="Zhang J."/>
            <person name="Garlena R.A."/>
            <person name="Russell D.A."/>
            <person name="Pope W.H."/>
            <person name="Jacobs-Sera D."/>
            <person name="Hatfull G.F."/>
        </authorList>
    </citation>
    <scope>NUCLEOTIDE SEQUENCE [LARGE SCALE GENOMIC DNA]</scope>
</reference>
<dbReference type="GeneID" id="63210695"/>
<protein>
    <submittedName>
        <fullName evidence="1">Uncharacterized protein</fullName>
    </submittedName>
</protein>